<dbReference type="PANTHER" id="PTHR28293">
    <property type="entry name" value="NUCLEAR RIM PROTEIN 1"/>
    <property type="match status" value="1"/>
</dbReference>
<dbReference type="Pfam" id="PF10332">
    <property type="entry name" value="DUF2418"/>
    <property type="match status" value="1"/>
</dbReference>
<reference evidence="10" key="1">
    <citation type="journal article" date="2022" name="DNA Res.">
        <title>Genome analysis of five recently described species of the CUG-Ser clade uncovers Candida theae as a new hybrid lineage with pathogenic potential in the Candida parapsilosis species complex.</title>
        <authorList>
            <person name="Mixao V."/>
            <person name="Del Olmo V."/>
            <person name="Hegedusova E."/>
            <person name="Saus E."/>
            <person name="Pryszcz L."/>
            <person name="Cillingova A."/>
            <person name="Nosek J."/>
            <person name="Gabaldon T."/>
        </authorList>
    </citation>
    <scope>NUCLEOTIDE SEQUENCE</scope>
    <source>
        <strain evidence="10">CBS 10844</strain>
    </source>
</reference>
<feature type="transmembrane region" description="Helical" evidence="9">
    <location>
        <begin position="238"/>
        <end position="259"/>
    </location>
</feature>
<evidence type="ECO:0000256" key="3">
    <source>
        <dbReference type="ARBA" id="ARBA00018310"/>
    </source>
</evidence>
<organism evidence="10 11">
    <name type="scientific">Candida oxycetoniae</name>
    <dbReference type="NCBI Taxonomy" id="497107"/>
    <lineage>
        <taxon>Eukaryota</taxon>
        <taxon>Fungi</taxon>
        <taxon>Dikarya</taxon>
        <taxon>Ascomycota</taxon>
        <taxon>Saccharomycotina</taxon>
        <taxon>Pichiomycetes</taxon>
        <taxon>Debaryomycetaceae</taxon>
        <taxon>Candida/Lodderomyces clade</taxon>
        <taxon>Candida</taxon>
    </lineage>
</organism>
<dbReference type="Proteomes" id="UP001202479">
    <property type="component" value="Unassembled WGS sequence"/>
</dbReference>
<dbReference type="GO" id="GO:0007096">
    <property type="term" value="P:regulation of exit from mitosis"/>
    <property type="evidence" value="ECO:0007669"/>
    <property type="project" value="TreeGrafter"/>
</dbReference>
<feature type="transmembrane region" description="Helical" evidence="9">
    <location>
        <begin position="110"/>
        <end position="133"/>
    </location>
</feature>
<evidence type="ECO:0000313" key="10">
    <source>
        <dbReference type="EMBL" id="KAI3405572.2"/>
    </source>
</evidence>
<feature type="compositionally biased region" description="Low complexity" evidence="8">
    <location>
        <begin position="343"/>
        <end position="385"/>
    </location>
</feature>
<evidence type="ECO:0000256" key="6">
    <source>
        <dbReference type="ARBA" id="ARBA00023136"/>
    </source>
</evidence>
<dbReference type="RefSeq" id="XP_049181317.1">
    <property type="nucleotide sequence ID" value="XM_049322729.1"/>
</dbReference>
<evidence type="ECO:0000313" key="11">
    <source>
        <dbReference type="Proteomes" id="UP001202479"/>
    </source>
</evidence>
<keyword evidence="4 9" id="KW-0812">Transmembrane</keyword>
<dbReference type="AlphaFoldDB" id="A0AAI9WYR1"/>
<dbReference type="GeneID" id="73379207"/>
<keyword evidence="6 9" id="KW-0472">Membrane</keyword>
<dbReference type="EMBL" id="JAHUZD010000028">
    <property type="protein sequence ID" value="KAI3405572.2"/>
    <property type="molecule type" value="Genomic_DNA"/>
</dbReference>
<evidence type="ECO:0000256" key="4">
    <source>
        <dbReference type="ARBA" id="ARBA00022692"/>
    </source>
</evidence>
<sequence length="533" mass="61252">MSSKRLVRKQSLISKVQSFPIDTFLYFNEIRLSIDWDEHAPTLALPLGVISCILSIVIQSILSYYSSINSRSRNILFDSNYYQYENIKSSLRSGKRFVDVDVEASRTNTIIWILNLVQTAITVLSIINLLRIFLAKKNYQLLYSKTKPKYKSAVHPASQDSYFVMILYFLFKYLSKDSEEESEESENQENGTTTEIADEEFWVLRVWHPSKFGLYLYVGMNPINNYIIYNFTPKCSSLSIIILVTLISALNFKLISNFLNLVQDKQIIYQEMFAEFNNKYVKPKTTTLKKDAMVDATMGPYKSSVLVNNAPYSFIKSKVFTTHDARGKPVTEYVKPFSDEIPNNNNNNNNNNNHNNNVPMFSRSGSRFASRAPSVVSSSRRPSVVYERQGHHHPSPYAFQRENQYYSSTPFQGPNLHSYDEHMANSGFPKFSRSPEVSNPFIYNRSPSPSHRSHYDPRQKSPQRLSTVPPPNLDYVRRGSIDQFDQNSYHNSPLLYRSPSPRGGAGGGGTPVYYPSPSPKRYPDLNQQNQEWQ</sequence>
<dbReference type="PANTHER" id="PTHR28293:SF1">
    <property type="entry name" value="NUCLEAR RIM PROTEIN 1"/>
    <property type="match status" value="1"/>
</dbReference>
<protein>
    <recommendedName>
        <fullName evidence="3">Nuclear rim protein 1</fullName>
    </recommendedName>
</protein>
<dbReference type="GO" id="GO:0031965">
    <property type="term" value="C:nuclear membrane"/>
    <property type="evidence" value="ECO:0007669"/>
    <property type="project" value="UniProtKB-SubCell"/>
</dbReference>
<accession>A0AAI9WYR1</accession>
<evidence type="ECO:0000256" key="2">
    <source>
        <dbReference type="ARBA" id="ARBA00007900"/>
    </source>
</evidence>
<feature type="region of interest" description="Disordered" evidence="8">
    <location>
        <begin position="339"/>
        <end position="396"/>
    </location>
</feature>
<feature type="transmembrane region" description="Helical" evidence="9">
    <location>
        <begin position="43"/>
        <end position="65"/>
    </location>
</feature>
<evidence type="ECO:0000256" key="5">
    <source>
        <dbReference type="ARBA" id="ARBA00022989"/>
    </source>
</evidence>
<keyword evidence="5 9" id="KW-1133">Transmembrane helix</keyword>
<name>A0AAI9WYR1_9ASCO</name>
<dbReference type="GO" id="GO:0043007">
    <property type="term" value="P:maintenance of rDNA"/>
    <property type="evidence" value="ECO:0007669"/>
    <property type="project" value="TreeGrafter"/>
</dbReference>
<proteinExistence type="inferred from homology"/>
<comment type="function">
    <text evidence="7">Member of a perinuclear network that controls recombination at multiple loci to maintain genome stability. Required for rDNA repeat stability.</text>
</comment>
<keyword evidence="11" id="KW-1185">Reference proteome</keyword>
<comment type="similarity">
    <text evidence="2">Belongs to the NUR1 family.</text>
</comment>
<evidence type="ECO:0000256" key="8">
    <source>
        <dbReference type="SAM" id="MobiDB-lite"/>
    </source>
</evidence>
<evidence type="ECO:0000256" key="7">
    <source>
        <dbReference type="ARBA" id="ARBA00024979"/>
    </source>
</evidence>
<gene>
    <name evidence="10" type="ORF">KGF56_001590</name>
</gene>
<evidence type="ECO:0000256" key="1">
    <source>
        <dbReference type="ARBA" id="ARBA00004232"/>
    </source>
</evidence>
<dbReference type="InterPro" id="IPR018819">
    <property type="entry name" value="Nur1/Mug154"/>
</dbReference>
<evidence type="ECO:0000256" key="9">
    <source>
        <dbReference type="SAM" id="Phobius"/>
    </source>
</evidence>
<comment type="subcellular location">
    <subcellularLocation>
        <location evidence="1">Nucleus membrane</location>
        <topology evidence="1">Multi-pass membrane protein</topology>
    </subcellularLocation>
</comment>
<comment type="caution">
    <text evidence="10">The sequence shown here is derived from an EMBL/GenBank/DDBJ whole genome shotgun (WGS) entry which is preliminary data.</text>
</comment>
<feature type="region of interest" description="Disordered" evidence="8">
    <location>
        <begin position="439"/>
        <end position="533"/>
    </location>
</feature>